<gene>
    <name evidence="3" type="ORF">WR25_06128</name>
</gene>
<protein>
    <recommendedName>
        <fullName evidence="2">Copper homeostasis protein cutC homolog</fullName>
    </recommendedName>
</protein>
<dbReference type="STRING" id="2018661.A0A2A2LD57"/>
<dbReference type="Pfam" id="PF03932">
    <property type="entry name" value="CutC"/>
    <property type="match status" value="1"/>
</dbReference>
<dbReference type="OrthoDB" id="7392499at2759"/>
<comment type="caution">
    <text evidence="3">The sequence shown here is derived from an EMBL/GenBank/DDBJ whole genome shotgun (WGS) entry which is preliminary data.</text>
</comment>
<keyword evidence="4" id="KW-1185">Reference proteome</keyword>
<evidence type="ECO:0000313" key="3">
    <source>
        <dbReference type="EMBL" id="PAV84201.1"/>
    </source>
</evidence>
<proteinExistence type="inferred from homology"/>
<evidence type="ECO:0000313" key="4">
    <source>
        <dbReference type="Proteomes" id="UP000218231"/>
    </source>
</evidence>
<dbReference type="PANTHER" id="PTHR12598:SF0">
    <property type="entry name" value="COPPER HOMEOSTASIS PROTEIN CUTC HOMOLOG"/>
    <property type="match status" value="1"/>
</dbReference>
<dbReference type="Proteomes" id="UP000218231">
    <property type="component" value="Unassembled WGS sequence"/>
</dbReference>
<evidence type="ECO:0000256" key="2">
    <source>
        <dbReference type="ARBA" id="ARBA00019014"/>
    </source>
</evidence>
<name>A0A2A2LD57_9BILA</name>
<dbReference type="InterPro" id="IPR005627">
    <property type="entry name" value="CutC-like"/>
</dbReference>
<dbReference type="GO" id="GO:0005507">
    <property type="term" value="F:copper ion binding"/>
    <property type="evidence" value="ECO:0007669"/>
    <property type="project" value="TreeGrafter"/>
</dbReference>
<dbReference type="PANTHER" id="PTHR12598">
    <property type="entry name" value="COPPER HOMEOSTASIS PROTEIN CUTC"/>
    <property type="match status" value="1"/>
</dbReference>
<dbReference type="SUPFAM" id="SSF110395">
    <property type="entry name" value="CutC-like"/>
    <property type="match status" value="1"/>
</dbReference>
<reference evidence="3 4" key="1">
    <citation type="journal article" date="2017" name="Curr. Biol.">
        <title>Genome architecture and evolution of a unichromosomal asexual nematode.</title>
        <authorList>
            <person name="Fradin H."/>
            <person name="Zegar C."/>
            <person name="Gutwein M."/>
            <person name="Lucas J."/>
            <person name="Kovtun M."/>
            <person name="Corcoran D."/>
            <person name="Baugh L.R."/>
            <person name="Kiontke K."/>
            <person name="Gunsalus K."/>
            <person name="Fitch D.H."/>
            <person name="Piano F."/>
        </authorList>
    </citation>
    <scope>NUCLEOTIDE SEQUENCE [LARGE SCALE GENOMIC DNA]</scope>
    <source>
        <strain evidence="3">PF1309</strain>
    </source>
</reference>
<organism evidence="3 4">
    <name type="scientific">Diploscapter pachys</name>
    <dbReference type="NCBI Taxonomy" id="2018661"/>
    <lineage>
        <taxon>Eukaryota</taxon>
        <taxon>Metazoa</taxon>
        <taxon>Ecdysozoa</taxon>
        <taxon>Nematoda</taxon>
        <taxon>Chromadorea</taxon>
        <taxon>Rhabditida</taxon>
        <taxon>Rhabditina</taxon>
        <taxon>Rhabditomorpha</taxon>
        <taxon>Rhabditoidea</taxon>
        <taxon>Rhabditidae</taxon>
        <taxon>Diploscapter</taxon>
    </lineage>
</organism>
<dbReference type="Gene3D" id="3.20.20.380">
    <property type="entry name" value="Copper homeostasis (CutC) domain"/>
    <property type="match status" value="1"/>
</dbReference>
<dbReference type="AlphaFoldDB" id="A0A2A2LD57"/>
<dbReference type="HAMAP" id="MF_00795">
    <property type="entry name" value="CutC"/>
    <property type="match status" value="1"/>
</dbReference>
<comment type="similarity">
    <text evidence="1">Belongs to the CutC family.</text>
</comment>
<dbReference type="EMBL" id="LIAE01006881">
    <property type="protein sequence ID" value="PAV84201.1"/>
    <property type="molecule type" value="Genomic_DNA"/>
</dbReference>
<evidence type="ECO:0000256" key="1">
    <source>
        <dbReference type="ARBA" id="ARBA00007768"/>
    </source>
</evidence>
<dbReference type="InterPro" id="IPR036822">
    <property type="entry name" value="CutC-like_dom_sf"/>
</dbReference>
<accession>A0A2A2LD57</accession>
<sequence length="244" mass="25763">MLDLEVCVDSVESAKAAAEGGADRLEVCSALALGGLTPTIGLISAIRRQLPDTRLMAMLRPRHGDFVYSIEELEVIQKDLFALRDAGANGFVFGAMNEQGGLAIDECREVVSASGGLPVTLHRAIDVCSDWRKAIDDAVKCGFGTILSSGQEPTANEGAGILKEMVEYAGENIIIMAGGGLTPVNIRHVAKISGCRWLHGSASIARAASEAFVQFPFGSADASNPIQVTDTDTTRLMKQAISDL</sequence>